<dbReference type="RefSeq" id="WP_017748837.1">
    <property type="nucleotide sequence ID" value="NZ_KQ976354.1"/>
</dbReference>
<dbReference type="EMBL" id="ANNX02000020">
    <property type="protein sequence ID" value="KYC41789.1"/>
    <property type="molecule type" value="Genomic_DNA"/>
</dbReference>
<evidence type="ECO:0000313" key="2">
    <source>
        <dbReference type="Proteomes" id="UP000076925"/>
    </source>
</evidence>
<evidence type="ECO:0000313" key="1">
    <source>
        <dbReference type="EMBL" id="KYC41789.1"/>
    </source>
</evidence>
<protein>
    <submittedName>
        <fullName evidence="1">Uncharacterized protein</fullName>
    </submittedName>
</protein>
<reference evidence="1 2" key="1">
    <citation type="journal article" date="2013" name="Genome Biol. Evol.">
        <title>Genomes of Stigonematalean cyanobacteria (subsection V) and the evolution of oxygenic photosynthesis from prokaryotes to plastids.</title>
        <authorList>
            <person name="Dagan T."/>
            <person name="Roettger M."/>
            <person name="Stucken K."/>
            <person name="Landan G."/>
            <person name="Koch R."/>
            <person name="Major P."/>
            <person name="Gould S.B."/>
            <person name="Goremykin V.V."/>
            <person name="Rippka R."/>
            <person name="Tandeau de Marsac N."/>
            <person name="Gugger M."/>
            <person name="Lockhart P.J."/>
            <person name="Allen J.F."/>
            <person name="Brune I."/>
            <person name="Maus I."/>
            <person name="Puhler A."/>
            <person name="Martin W.F."/>
        </authorList>
    </citation>
    <scope>NUCLEOTIDE SEQUENCE [LARGE SCALE GENOMIC DNA]</scope>
    <source>
        <strain evidence="1 2">PCC 7110</strain>
    </source>
</reference>
<accession>A0A139XAS9</accession>
<proteinExistence type="predicted"/>
<dbReference type="OrthoDB" id="514704at2"/>
<name>A0A139XAS9_9CYAN</name>
<sequence length="79" mass="9695">MTALQTKPRYRRGQLLEVSREDVIYHGVVVKVCEINRCWDRWVYVGHCVYYPKNLRHYQNNANRHEWALFEEELGEYHQ</sequence>
<gene>
    <name evidence="1" type="ORF">WA1_17325</name>
</gene>
<comment type="caution">
    <text evidence="1">The sequence shown here is derived from an EMBL/GenBank/DDBJ whole genome shotgun (WGS) entry which is preliminary data.</text>
</comment>
<dbReference type="AlphaFoldDB" id="A0A139XAS9"/>
<keyword evidence="2" id="KW-1185">Reference proteome</keyword>
<organism evidence="1 2">
    <name type="scientific">Scytonema hofmannii PCC 7110</name>
    <dbReference type="NCBI Taxonomy" id="128403"/>
    <lineage>
        <taxon>Bacteria</taxon>
        <taxon>Bacillati</taxon>
        <taxon>Cyanobacteriota</taxon>
        <taxon>Cyanophyceae</taxon>
        <taxon>Nostocales</taxon>
        <taxon>Scytonemataceae</taxon>
        <taxon>Scytonema</taxon>
    </lineage>
</organism>
<dbReference type="Proteomes" id="UP000076925">
    <property type="component" value="Unassembled WGS sequence"/>
</dbReference>